<dbReference type="Proteomes" id="UP000730482">
    <property type="component" value="Unassembled WGS sequence"/>
</dbReference>
<evidence type="ECO:0000259" key="3">
    <source>
        <dbReference type="PROSITE" id="PS51903"/>
    </source>
</evidence>
<dbReference type="InterPro" id="IPR036628">
    <property type="entry name" value="Clp_N_dom_sf"/>
</dbReference>
<dbReference type="Gene3D" id="1.10.1780.10">
    <property type="entry name" value="Clp, N-terminal domain"/>
    <property type="match status" value="2"/>
</dbReference>
<accession>A0ABS5KHT3</accession>
<dbReference type="PANTHER" id="PTHR47016">
    <property type="entry name" value="ATP-DEPENDENT CLP PROTEASE ATP-BINDING SUBUNIT CLPT1, CHLOROPLASTIC"/>
    <property type="match status" value="1"/>
</dbReference>
<dbReference type="InterPro" id="IPR044217">
    <property type="entry name" value="CLPT1/2"/>
</dbReference>
<dbReference type="RefSeq" id="WP_212007104.1">
    <property type="nucleotide sequence ID" value="NZ_JAAFYZ010000003.1"/>
</dbReference>
<sequence>MFERFTGEARQTVVVAQDSARLLGHPRIGTEHLLLGLLRGTDHAGARALAEAGITRDGVLATIGRLEQAGPESERDLAEKDAAALRTIGIDIDAVRAALEESFGPGALDNGPAHGAGGQGPWWRRRTRNEPPTSAPRGHIPFTPRAKKALELSLREALALKHGYIGTEHVLLGLIREDGTAVRILREEGVEPGRLRSLVLAELQQAG</sequence>
<evidence type="ECO:0000256" key="1">
    <source>
        <dbReference type="PROSITE-ProRule" id="PRU01251"/>
    </source>
</evidence>
<dbReference type="Pfam" id="PF02861">
    <property type="entry name" value="Clp_N"/>
    <property type="match status" value="2"/>
</dbReference>
<gene>
    <name evidence="4" type="ORF">KGQ19_00995</name>
</gene>
<feature type="domain" description="Clp R" evidence="3">
    <location>
        <begin position="2"/>
        <end position="206"/>
    </location>
</feature>
<dbReference type="EMBL" id="JAAFYZ010000003">
    <property type="protein sequence ID" value="MBS2545435.1"/>
    <property type="molecule type" value="Genomic_DNA"/>
</dbReference>
<evidence type="ECO:0000313" key="5">
    <source>
        <dbReference type="Proteomes" id="UP000730482"/>
    </source>
</evidence>
<dbReference type="PROSITE" id="PS51903">
    <property type="entry name" value="CLP_R"/>
    <property type="match status" value="1"/>
</dbReference>
<comment type="caution">
    <text evidence="4">The sequence shown here is derived from an EMBL/GenBank/DDBJ whole genome shotgun (WGS) entry which is preliminary data.</text>
</comment>
<evidence type="ECO:0000256" key="2">
    <source>
        <dbReference type="SAM" id="MobiDB-lite"/>
    </source>
</evidence>
<proteinExistence type="predicted"/>
<evidence type="ECO:0000313" key="4">
    <source>
        <dbReference type="EMBL" id="MBS2545435.1"/>
    </source>
</evidence>
<dbReference type="PANTHER" id="PTHR47016:SF5">
    <property type="entry name" value="CLP DOMAIN SUPERFAMILY PROTEIN"/>
    <property type="match status" value="1"/>
</dbReference>
<dbReference type="SUPFAM" id="SSF81923">
    <property type="entry name" value="Double Clp-N motif"/>
    <property type="match status" value="2"/>
</dbReference>
<protein>
    <recommendedName>
        <fullName evidence="3">Clp R domain-containing protein</fullName>
    </recommendedName>
</protein>
<name>A0ABS5KHT3_9ACTN</name>
<dbReference type="InterPro" id="IPR004176">
    <property type="entry name" value="Clp_R_N"/>
</dbReference>
<organism evidence="4 5">
    <name type="scientific">Catenulispora pinistramenti</name>
    <dbReference type="NCBI Taxonomy" id="2705254"/>
    <lineage>
        <taxon>Bacteria</taxon>
        <taxon>Bacillati</taxon>
        <taxon>Actinomycetota</taxon>
        <taxon>Actinomycetes</taxon>
        <taxon>Catenulisporales</taxon>
        <taxon>Catenulisporaceae</taxon>
        <taxon>Catenulispora</taxon>
    </lineage>
</organism>
<keyword evidence="1" id="KW-0677">Repeat</keyword>
<keyword evidence="5" id="KW-1185">Reference proteome</keyword>
<feature type="region of interest" description="Disordered" evidence="2">
    <location>
        <begin position="106"/>
        <end position="142"/>
    </location>
</feature>
<reference evidence="4 5" key="1">
    <citation type="submission" date="2020-02" db="EMBL/GenBank/DDBJ databases">
        <title>Acidophilic actinobacteria isolated from forest soil.</title>
        <authorList>
            <person name="Golinska P."/>
        </authorList>
    </citation>
    <scope>NUCLEOTIDE SEQUENCE [LARGE SCALE GENOMIC DNA]</scope>
    <source>
        <strain evidence="4 5">NL8</strain>
    </source>
</reference>